<organism evidence="1 2">
    <name type="scientific">Kutzneria kofuensis</name>
    <dbReference type="NCBI Taxonomy" id="103725"/>
    <lineage>
        <taxon>Bacteria</taxon>
        <taxon>Bacillati</taxon>
        <taxon>Actinomycetota</taxon>
        <taxon>Actinomycetes</taxon>
        <taxon>Pseudonocardiales</taxon>
        <taxon>Pseudonocardiaceae</taxon>
        <taxon>Kutzneria</taxon>
    </lineage>
</organism>
<reference evidence="1 2" key="1">
    <citation type="submission" date="2020-08" db="EMBL/GenBank/DDBJ databases">
        <title>Sequencing the genomes of 1000 actinobacteria strains.</title>
        <authorList>
            <person name="Klenk H.-P."/>
        </authorList>
    </citation>
    <scope>NUCLEOTIDE SEQUENCE [LARGE SCALE GENOMIC DNA]</scope>
    <source>
        <strain evidence="1 2">DSM 43851</strain>
    </source>
</reference>
<dbReference type="Proteomes" id="UP000585638">
    <property type="component" value="Unassembled WGS sequence"/>
</dbReference>
<accession>A0A7W9KTV2</accession>
<evidence type="ECO:0000313" key="2">
    <source>
        <dbReference type="Proteomes" id="UP000585638"/>
    </source>
</evidence>
<keyword evidence="2" id="KW-1185">Reference proteome</keyword>
<dbReference type="RefSeq" id="WP_221339742.1">
    <property type="nucleotide sequence ID" value="NZ_JACHIR010000004.1"/>
</dbReference>
<protein>
    <recommendedName>
        <fullName evidence="3">Heparinase II/III-like protein</fullName>
    </recommendedName>
</protein>
<proteinExistence type="predicted"/>
<sequence>MTPVYLPSQHASLHDLPDDPDTLRTVLADAVTKAIVGQRPDGNLEDPSADDDIGDMTLGVVSLFCLAWHRDDRRDAELVGAARRGVDFFLAHRVFRTDNPGEPFLRVRDSGLPYVRYLPAAGEHPFGDWPSTVWALLHAVNVLDLGRALLTDQQYAELTEVAVGFWRWLTEASLFNPQQTANQAIGAVVGGLTLGRHLRARSGAQDGDRIIAEAMSWYDTEIRSSRLVDRGLRLPAEHGAGHDQNYLPISLTFLARAFQVSGEQCFLDDGDEIARYLQGRLSSRGFDFGGPRYSEQHCGCEGMLGLRLFSTRIGADIGRYLGDRRVAYYCATTAGVPSGHFAFATVWFWLDDHRWHRGATDAVVHTRHSLRQGRTSVSLTDQLTPYLIDAGDTAVIESIVDHQHGIGPLVRYPDGQRVLLTRPLGPMRTRECTGDRLGAKLVTKAVVTRDQVMLAVQQLFVSDGSGLHVVTVLDRTALPADTEVTFLAGLPYATAEGARQRKIVEVVEPGGVPFDLGRPDQVLTTTGALVAGGMAVTAGSGLRVINPPAGRAHVNSPQTIGLTQEQVAFDLTDDPRGYGNPDAGWRRVALTNLVLADRIADAPADLAVFVVRYGPAADVTEARPLPCSARRTADGVLVRTRDFTALIGDPAGDAQGEPVLRVTTP</sequence>
<dbReference type="AlphaFoldDB" id="A0A7W9KTV2"/>
<comment type="caution">
    <text evidence="1">The sequence shown here is derived from an EMBL/GenBank/DDBJ whole genome shotgun (WGS) entry which is preliminary data.</text>
</comment>
<evidence type="ECO:0008006" key="3">
    <source>
        <dbReference type="Google" id="ProtNLM"/>
    </source>
</evidence>
<name>A0A7W9KTV2_9PSEU</name>
<gene>
    <name evidence="1" type="ORF">BJ998_009133</name>
</gene>
<dbReference type="EMBL" id="JACHIR010000004">
    <property type="protein sequence ID" value="MBB5897874.1"/>
    <property type="molecule type" value="Genomic_DNA"/>
</dbReference>
<evidence type="ECO:0000313" key="1">
    <source>
        <dbReference type="EMBL" id="MBB5897874.1"/>
    </source>
</evidence>